<sequence>MIDWSPSDIMHAPTFSRPDFHHSLLTCLLAAFVTVLAAGSARAEFQAGAVTGDVTPVTLPVFVNGGMTSRKTDQITTRLNARAIALADDETTIVICVVDSCMMPRPLLDEAKELASKRTGVPADHMLISATHTHTAGSCMGALGTPADPDYVPFLKERLADTIAAAIATLQPAKIGYAKIDANEYTAVRRWIRRPDRLAEDPFGNLTVRANMHSGRNWDDVTGESGPEDPDLSLISLQSTDGKPIAVLANFSMHYFSGERGISADYFGRFAEGLKERIAPGSGFVGIMSHGCSGDIWRRDYTRPETWEQFANIDEFSNGMVELAMQAYEGISYRADVDLAMAERRMTLKYRVPDKQRLEWAARIVEEMGDRLPKTTEEVYAREQIILHERQETEIVMQGVRIGDIGIATTPNETYAITGLKIKSASPLEKTMVIELANGGDGYIPPPEQHLFGGYNTWAARSAGLEVTAEPKIAETCIALLEEVTGKPRRDTSLTRGPAAQATASLQPAAWYRLDEFAGPRAVDSSGNANDGIYEPRVTYYLEGPKSEEFCRDGQVNRAAMFVGGRLQSRLTEPTDSYSVSLWIWNGMPNDGRDVSGWIFSRGRDWGLGAESEHLGIGGTSGHAGKLIFQHGPSGDSIVAGKTEIPRWTWQHVVFSRSGETVRVYLNGKLEIETTSPADFPPNLDRLFLGGRSDNAANWEGRLDEIAIFNRPLSELEVAQLARE</sequence>
<keyword evidence="2" id="KW-1185">Reference proteome</keyword>
<evidence type="ECO:0008006" key="3">
    <source>
        <dbReference type="Google" id="ProtNLM"/>
    </source>
</evidence>
<dbReference type="AlphaFoldDB" id="A0A517Z4V0"/>
<dbReference type="Pfam" id="PF13385">
    <property type="entry name" value="Laminin_G_3"/>
    <property type="match status" value="1"/>
</dbReference>
<dbReference type="Proteomes" id="UP000320496">
    <property type="component" value="Chromosome"/>
</dbReference>
<reference evidence="1 2" key="1">
    <citation type="submission" date="2019-02" db="EMBL/GenBank/DDBJ databases">
        <title>Deep-cultivation of Planctomycetes and their phenomic and genomic characterization uncovers novel biology.</title>
        <authorList>
            <person name="Wiegand S."/>
            <person name="Jogler M."/>
            <person name="Boedeker C."/>
            <person name="Pinto D."/>
            <person name="Vollmers J."/>
            <person name="Rivas-Marin E."/>
            <person name="Kohn T."/>
            <person name="Peeters S.H."/>
            <person name="Heuer A."/>
            <person name="Rast P."/>
            <person name="Oberbeckmann S."/>
            <person name="Bunk B."/>
            <person name="Jeske O."/>
            <person name="Meyerdierks A."/>
            <person name="Storesund J.E."/>
            <person name="Kallscheuer N."/>
            <person name="Luecker S."/>
            <person name="Lage O.M."/>
            <person name="Pohl T."/>
            <person name="Merkel B.J."/>
            <person name="Hornburger P."/>
            <person name="Mueller R.-W."/>
            <person name="Bruemmer F."/>
            <person name="Labrenz M."/>
            <person name="Spormann A.M."/>
            <person name="Op den Camp H."/>
            <person name="Overmann J."/>
            <person name="Amann R."/>
            <person name="Jetten M.S.M."/>
            <person name="Mascher T."/>
            <person name="Medema M.H."/>
            <person name="Devos D.P."/>
            <person name="Kaster A.-K."/>
            <person name="Ovreas L."/>
            <person name="Rohde M."/>
            <person name="Galperin M.Y."/>
            <person name="Jogler C."/>
        </authorList>
    </citation>
    <scope>NUCLEOTIDE SEQUENCE [LARGE SCALE GENOMIC DNA]</scope>
    <source>
        <strain evidence="1 2">Mal4</strain>
    </source>
</reference>
<dbReference type="OrthoDB" id="9790058at2"/>
<dbReference type="Gene3D" id="2.60.120.200">
    <property type="match status" value="1"/>
</dbReference>
<dbReference type="SUPFAM" id="SSF49899">
    <property type="entry name" value="Concanavalin A-like lectins/glucanases"/>
    <property type="match status" value="1"/>
</dbReference>
<dbReference type="EMBL" id="CP036275">
    <property type="protein sequence ID" value="QDU37522.1"/>
    <property type="molecule type" value="Genomic_DNA"/>
</dbReference>
<protein>
    <recommendedName>
        <fullName evidence="3">Neutral/alkaline non-lysosomal ceramidase</fullName>
    </recommendedName>
</protein>
<accession>A0A517Z4V0</accession>
<dbReference type="InterPro" id="IPR013320">
    <property type="entry name" value="ConA-like_dom_sf"/>
</dbReference>
<evidence type="ECO:0000313" key="1">
    <source>
        <dbReference type="EMBL" id="QDU37522.1"/>
    </source>
</evidence>
<name>A0A517Z4V0_9PLAN</name>
<gene>
    <name evidence="1" type="ORF">Mal4_18360</name>
</gene>
<dbReference type="KEGG" id="mri:Mal4_18360"/>
<organism evidence="1 2">
    <name type="scientific">Maioricimonas rarisocia</name>
    <dbReference type="NCBI Taxonomy" id="2528026"/>
    <lineage>
        <taxon>Bacteria</taxon>
        <taxon>Pseudomonadati</taxon>
        <taxon>Planctomycetota</taxon>
        <taxon>Planctomycetia</taxon>
        <taxon>Planctomycetales</taxon>
        <taxon>Planctomycetaceae</taxon>
        <taxon>Maioricimonas</taxon>
    </lineage>
</organism>
<evidence type="ECO:0000313" key="2">
    <source>
        <dbReference type="Proteomes" id="UP000320496"/>
    </source>
</evidence>
<proteinExistence type="predicted"/>